<keyword evidence="2" id="KW-1185">Reference proteome</keyword>
<dbReference type="Proteomes" id="UP001314903">
    <property type="component" value="Unassembled WGS sequence"/>
</dbReference>
<dbReference type="EMBL" id="JAGGLI010000011">
    <property type="protein sequence ID" value="MBP2027435.1"/>
    <property type="molecule type" value="Genomic_DNA"/>
</dbReference>
<dbReference type="RefSeq" id="WP_209660497.1">
    <property type="nucleotide sequence ID" value="NZ_JAGGLI010000011.1"/>
</dbReference>
<organism evidence="1 2">
    <name type="scientific">Acetoanaerobium pronyense</name>
    <dbReference type="NCBI Taxonomy" id="1482736"/>
    <lineage>
        <taxon>Bacteria</taxon>
        <taxon>Bacillati</taxon>
        <taxon>Bacillota</taxon>
        <taxon>Clostridia</taxon>
        <taxon>Peptostreptococcales</taxon>
        <taxon>Filifactoraceae</taxon>
        <taxon>Acetoanaerobium</taxon>
    </lineage>
</organism>
<protein>
    <recommendedName>
        <fullName evidence="3">Transposase</fullName>
    </recommendedName>
</protein>
<accession>A0ABS4KJC6</accession>
<comment type="caution">
    <text evidence="1">The sequence shown here is derived from an EMBL/GenBank/DDBJ whole genome shotgun (WGS) entry which is preliminary data.</text>
</comment>
<reference evidence="1 2" key="1">
    <citation type="submission" date="2021-03" db="EMBL/GenBank/DDBJ databases">
        <title>Genomic Encyclopedia of Type Strains, Phase IV (KMG-IV): sequencing the most valuable type-strain genomes for metagenomic binning, comparative biology and taxonomic classification.</title>
        <authorList>
            <person name="Goeker M."/>
        </authorList>
    </citation>
    <scope>NUCLEOTIDE SEQUENCE [LARGE SCALE GENOMIC DNA]</scope>
    <source>
        <strain evidence="1 2">DSM 27512</strain>
    </source>
</reference>
<proteinExistence type="predicted"/>
<evidence type="ECO:0008006" key="3">
    <source>
        <dbReference type="Google" id="ProtNLM"/>
    </source>
</evidence>
<evidence type="ECO:0000313" key="2">
    <source>
        <dbReference type="Proteomes" id="UP001314903"/>
    </source>
</evidence>
<evidence type="ECO:0000313" key="1">
    <source>
        <dbReference type="EMBL" id="MBP2027435.1"/>
    </source>
</evidence>
<name>A0ABS4KJC6_9FIRM</name>
<sequence>MERTIITIDRETSKVLNVRKEKTDKKADINLFCKFLADSYIKHLQEIKEEKS</sequence>
<gene>
    <name evidence="1" type="ORF">J2Z35_001229</name>
</gene>